<dbReference type="Pfam" id="PF02586">
    <property type="entry name" value="SRAP"/>
    <property type="match status" value="1"/>
</dbReference>
<dbReference type="GO" id="GO:0016829">
    <property type="term" value="F:lyase activity"/>
    <property type="evidence" value="ECO:0007669"/>
    <property type="project" value="UniProtKB-KW"/>
</dbReference>
<dbReference type="GO" id="GO:0003697">
    <property type="term" value="F:single-stranded DNA binding"/>
    <property type="evidence" value="ECO:0007669"/>
    <property type="project" value="InterPro"/>
</dbReference>
<dbReference type="EMBL" id="CP045273">
    <property type="protein sequence ID" value="QJX79907.1"/>
    <property type="molecule type" value="Genomic_DNA"/>
</dbReference>
<evidence type="ECO:0000256" key="1">
    <source>
        <dbReference type="ARBA" id="ARBA00008136"/>
    </source>
</evidence>
<keyword evidence="6" id="KW-0238">DNA-binding</keyword>
<dbReference type="InterPro" id="IPR036590">
    <property type="entry name" value="SRAP-like"/>
</dbReference>
<evidence type="ECO:0000256" key="4">
    <source>
        <dbReference type="ARBA" id="ARBA00022801"/>
    </source>
</evidence>
<proteinExistence type="inferred from homology"/>
<dbReference type="GO" id="GO:0006508">
    <property type="term" value="P:proteolysis"/>
    <property type="evidence" value="ECO:0007669"/>
    <property type="project" value="UniProtKB-KW"/>
</dbReference>
<sequence length="224" mass="25946">MCGRFSLATDIAELQEQFDFEFNGEFTFGSRFNIAPSQQVLTIGFNKGKRIGTTMKWGLVPYWADDIKIGYKMINARGESVDEKASFKRSFKSKRCLILADGFYEWKKEGKNKQPFRFVMEDERPFAFAGLWEQWNKGEEPLYTCTIITTKPNGVTKEVHDRMPVILEEDVYDLWLNPQMNDTEYLKSLLVPYPADRMKMYPVSTVVNSPKNDLEECLAPLNSI</sequence>
<keyword evidence="2 8" id="KW-0645">Protease</keyword>
<dbReference type="InterPro" id="IPR003738">
    <property type="entry name" value="SRAP"/>
</dbReference>
<keyword evidence="9" id="KW-0614">Plasmid</keyword>
<dbReference type="PANTHER" id="PTHR13604:SF0">
    <property type="entry name" value="ABASIC SITE PROCESSING PROTEIN HMCES"/>
    <property type="match status" value="1"/>
</dbReference>
<dbReference type="SUPFAM" id="SSF143081">
    <property type="entry name" value="BB1717-like"/>
    <property type="match status" value="1"/>
</dbReference>
<evidence type="ECO:0000256" key="5">
    <source>
        <dbReference type="ARBA" id="ARBA00023124"/>
    </source>
</evidence>
<dbReference type="GO" id="GO:0008233">
    <property type="term" value="F:peptidase activity"/>
    <property type="evidence" value="ECO:0007669"/>
    <property type="project" value="UniProtKB-KW"/>
</dbReference>
<dbReference type="GO" id="GO:0106300">
    <property type="term" value="P:protein-DNA covalent cross-linking repair"/>
    <property type="evidence" value="ECO:0007669"/>
    <property type="project" value="InterPro"/>
</dbReference>
<evidence type="ECO:0000256" key="3">
    <source>
        <dbReference type="ARBA" id="ARBA00022763"/>
    </source>
</evidence>
<evidence type="ECO:0000256" key="8">
    <source>
        <dbReference type="RuleBase" id="RU364100"/>
    </source>
</evidence>
<geneLocation type="plasmid" evidence="10">
    <name>pfdu301a</name>
</geneLocation>
<evidence type="ECO:0000256" key="2">
    <source>
        <dbReference type="ARBA" id="ARBA00022670"/>
    </source>
</evidence>
<keyword evidence="5" id="KW-0190">Covalent protein-DNA linkage</keyword>
<comment type="similarity">
    <text evidence="1 8">Belongs to the SOS response-associated peptidase family.</text>
</comment>
<evidence type="ECO:0000256" key="6">
    <source>
        <dbReference type="ARBA" id="ARBA00023125"/>
    </source>
</evidence>
<dbReference type="PANTHER" id="PTHR13604">
    <property type="entry name" value="DC12-RELATED"/>
    <property type="match status" value="1"/>
</dbReference>
<dbReference type="Gene3D" id="3.90.1680.10">
    <property type="entry name" value="SOS response associated peptidase-like"/>
    <property type="match status" value="1"/>
</dbReference>
<name>A0A6M6E5X1_PRIMG</name>
<keyword evidence="7" id="KW-0456">Lyase</keyword>
<keyword evidence="3" id="KW-0227">DNA damage</keyword>
<reference evidence="9 10" key="1">
    <citation type="submission" date="2019-10" db="EMBL/GenBank/DDBJ databases">
        <title>Complete genome sequences for adaption low water activity.</title>
        <authorList>
            <person name="Zhao L."/>
            <person name="Zhong J."/>
        </authorList>
    </citation>
    <scope>NUCLEOTIDE SEQUENCE [LARGE SCALE GENOMIC DNA]</scope>
    <source>
        <strain evidence="9 10">FDU301</strain>
        <plasmid evidence="10">pfdu301a</plasmid>
    </source>
</reference>
<dbReference type="Proteomes" id="UP000501076">
    <property type="component" value="Plasmid pFDU301A"/>
</dbReference>
<evidence type="ECO:0000313" key="9">
    <source>
        <dbReference type="EMBL" id="QJX79907.1"/>
    </source>
</evidence>
<protein>
    <recommendedName>
        <fullName evidence="8">Abasic site processing protein</fullName>
        <ecNumber evidence="8">3.4.-.-</ecNumber>
    </recommendedName>
</protein>
<dbReference type="AlphaFoldDB" id="A0A6M6E5X1"/>
<evidence type="ECO:0000256" key="7">
    <source>
        <dbReference type="ARBA" id="ARBA00023239"/>
    </source>
</evidence>
<evidence type="ECO:0000313" key="10">
    <source>
        <dbReference type="Proteomes" id="UP000501076"/>
    </source>
</evidence>
<accession>A0A6M6E5X1</accession>
<keyword evidence="4 8" id="KW-0378">Hydrolase</keyword>
<dbReference type="EC" id="3.4.-.-" evidence="8"/>
<dbReference type="RefSeq" id="WP_171777889.1">
    <property type="nucleotide sequence ID" value="NZ_CP045273.1"/>
</dbReference>
<organism evidence="9 10">
    <name type="scientific">Priestia megaterium</name>
    <name type="common">Bacillus megaterium</name>
    <dbReference type="NCBI Taxonomy" id="1404"/>
    <lineage>
        <taxon>Bacteria</taxon>
        <taxon>Bacillati</taxon>
        <taxon>Bacillota</taxon>
        <taxon>Bacilli</taxon>
        <taxon>Bacillales</taxon>
        <taxon>Bacillaceae</taxon>
        <taxon>Priestia</taxon>
    </lineage>
</organism>
<gene>
    <name evidence="9" type="ORF">FDZ14_27790</name>
</gene>